<dbReference type="AlphaFoldDB" id="A9DIF9"/>
<evidence type="ECO:0000313" key="1">
    <source>
        <dbReference type="EMBL" id="EDP97892.1"/>
    </source>
</evidence>
<evidence type="ECO:0000313" key="2">
    <source>
        <dbReference type="Proteomes" id="UP000002945"/>
    </source>
</evidence>
<dbReference type="HOGENOM" id="CLU_989648_0_0_10"/>
<dbReference type="Proteomes" id="UP000002945">
    <property type="component" value="Unassembled WGS sequence"/>
</dbReference>
<name>A9DIF9_9FLAO</name>
<dbReference type="STRING" id="391587.KAOT1_11782"/>
<keyword evidence="2" id="KW-1185">Reference proteome</keyword>
<gene>
    <name evidence="1" type="ORF">KAOT1_11782</name>
</gene>
<accession>A9DIF9</accession>
<dbReference type="eggNOG" id="ENOG5032RDT">
    <property type="taxonomic scope" value="Bacteria"/>
</dbReference>
<sequence length="281" mass="31693">MFFISCIQTESKGKNYVSDIQVEANKLSCDGIVMSNYQGVIDKSEFIYGESIVLNYENMTGFTLKDSLAYPDMDIIVMNKKGDTVMANSNLLKNDGRGFPEKDLKLRSELIFAKPMMPNNEYNLNINIRDKHSDAYFTLRKNFSIINSPHVKTKSNGFTFDIQYLYSNTRKLSIVDNAIKLNENIFLIIENLEGYAVDDYGQANIQASASLIDANGIVINKNDDLFPNLVNAADLKDQLYTSIQLTGTSLKNPITYVLTLKDNKTGNSMKTTFELTVEELK</sequence>
<organism evidence="1 2">
    <name type="scientific">Kordia algicida OT-1</name>
    <dbReference type="NCBI Taxonomy" id="391587"/>
    <lineage>
        <taxon>Bacteria</taxon>
        <taxon>Pseudomonadati</taxon>
        <taxon>Bacteroidota</taxon>
        <taxon>Flavobacteriia</taxon>
        <taxon>Flavobacteriales</taxon>
        <taxon>Flavobacteriaceae</taxon>
        <taxon>Kordia</taxon>
    </lineage>
</organism>
<dbReference type="EMBL" id="ABIB01000001">
    <property type="protein sequence ID" value="EDP97892.1"/>
    <property type="molecule type" value="Genomic_DNA"/>
</dbReference>
<reference evidence="1 2" key="1">
    <citation type="journal article" date="2011" name="J. Bacteriol.">
        <title>Genome sequence of the algicidal bacterium Kordia algicida OT-1.</title>
        <authorList>
            <person name="Lee H.S."/>
            <person name="Kang S.G."/>
            <person name="Kwon K.K."/>
            <person name="Lee J.H."/>
            <person name="Kim S.J."/>
        </authorList>
    </citation>
    <scope>NUCLEOTIDE SEQUENCE [LARGE SCALE GENOMIC DNA]</scope>
    <source>
        <strain evidence="1 2">OT-1</strain>
    </source>
</reference>
<proteinExistence type="predicted"/>
<protein>
    <submittedName>
        <fullName evidence="1">Uncharacterized protein</fullName>
    </submittedName>
</protein>
<comment type="caution">
    <text evidence="1">The sequence shown here is derived from an EMBL/GenBank/DDBJ whole genome shotgun (WGS) entry which is preliminary data.</text>
</comment>